<name>A0A8H4ERM3_GIGMA</name>
<sequence>MSGSTNRIISVQPQINNGQPQRLQNINIVQQMPRLQNNENRFSNTFIIQQYSELINGINPFTIIQCPCPPQQDTEFPTSLFSANSFT</sequence>
<gene>
    <name evidence="1" type="ORF">F8M41_006323</name>
</gene>
<comment type="caution">
    <text evidence="1">The sequence shown here is derived from an EMBL/GenBank/DDBJ whole genome shotgun (WGS) entry which is preliminary data.</text>
</comment>
<dbReference type="AlphaFoldDB" id="A0A8H4ERM3"/>
<reference evidence="1 2" key="1">
    <citation type="journal article" date="2019" name="Environ. Microbiol.">
        <title>At the nexus of three kingdoms: the genome of the mycorrhizal fungus Gigaspora margarita provides insights into plant, endobacterial and fungal interactions.</title>
        <authorList>
            <person name="Venice F."/>
            <person name="Ghignone S."/>
            <person name="Salvioli di Fossalunga A."/>
            <person name="Amselem J."/>
            <person name="Novero M."/>
            <person name="Xianan X."/>
            <person name="Sedzielewska Toro K."/>
            <person name="Morin E."/>
            <person name="Lipzen A."/>
            <person name="Grigoriev I.V."/>
            <person name="Henrissat B."/>
            <person name="Martin F.M."/>
            <person name="Bonfante P."/>
        </authorList>
    </citation>
    <scope>NUCLEOTIDE SEQUENCE [LARGE SCALE GENOMIC DNA]</scope>
    <source>
        <strain evidence="1 2">BEG34</strain>
    </source>
</reference>
<organism evidence="1 2">
    <name type="scientific">Gigaspora margarita</name>
    <dbReference type="NCBI Taxonomy" id="4874"/>
    <lineage>
        <taxon>Eukaryota</taxon>
        <taxon>Fungi</taxon>
        <taxon>Fungi incertae sedis</taxon>
        <taxon>Mucoromycota</taxon>
        <taxon>Glomeromycotina</taxon>
        <taxon>Glomeromycetes</taxon>
        <taxon>Diversisporales</taxon>
        <taxon>Gigasporaceae</taxon>
        <taxon>Gigaspora</taxon>
    </lineage>
</organism>
<dbReference type="EMBL" id="WTPW01000163">
    <property type="protein sequence ID" value="KAF0540703.1"/>
    <property type="molecule type" value="Genomic_DNA"/>
</dbReference>
<protein>
    <submittedName>
        <fullName evidence="1">Uncharacterized protein</fullName>
    </submittedName>
</protein>
<evidence type="ECO:0000313" key="2">
    <source>
        <dbReference type="Proteomes" id="UP000439903"/>
    </source>
</evidence>
<proteinExistence type="predicted"/>
<dbReference type="OrthoDB" id="2441993at2759"/>
<dbReference type="Proteomes" id="UP000439903">
    <property type="component" value="Unassembled WGS sequence"/>
</dbReference>
<accession>A0A8H4ERM3</accession>
<evidence type="ECO:0000313" key="1">
    <source>
        <dbReference type="EMBL" id="KAF0540703.1"/>
    </source>
</evidence>
<keyword evidence="2" id="KW-1185">Reference proteome</keyword>